<keyword evidence="1" id="KW-0472">Membrane</keyword>
<dbReference type="OrthoDB" id="4838853at2759"/>
<dbReference type="Proteomes" id="UP000799772">
    <property type="component" value="Unassembled WGS sequence"/>
</dbReference>
<keyword evidence="1" id="KW-1133">Transmembrane helix</keyword>
<dbReference type="PROSITE" id="PS51257">
    <property type="entry name" value="PROKAR_LIPOPROTEIN"/>
    <property type="match status" value="1"/>
</dbReference>
<name>A0A9P4IBG6_9PEZI</name>
<feature type="transmembrane region" description="Helical" evidence="1">
    <location>
        <begin position="122"/>
        <end position="144"/>
    </location>
</feature>
<protein>
    <submittedName>
        <fullName evidence="2">Uncharacterized protein</fullName>
    </submittedName>
</protein>
<feature type="transmembrane region" description="Helical" evidence="1">
    <location>
        <begin position="96"/>
        <end position="116"/>
    </location>
</feature>
<keyword evidence="1" id="KW-0812">Transmembrane</keyword>
<dbReference type="PANTHER" id="PTHR42024">
    <property type="entry name" value="AMINO ACID PERMEASE_ SLC12A DOMAIN-CONTAINING PROTEIN"/>
    <property type="match status" value="1"/>
</dbReference>
<accession>A0A9P4IBG6</accession>
<sequence length="276" mass="30344">MSQNIPRIPLDLRKHKLAIAIPWTIIVTTGCFIPVAVYFGVHYGTNKDLTTALSPGLATFGASSGYNLYFRFWSLYKAKSTCRPVNSPSRWFLDNFMWNFMILFGILTVLISVAIAKEQVRVASLSLSILMFAVGLQMVIVVVLRSFRVQSPFQVSSAPPGETVKSAALAIVEDVVAVDAKQGAEMRALLLARYDASPPIQNLFWKLDLLWGVSALGVAAGIVAIIFAVHNYSVGFAVGYSVPWIWAGLMTIVTIQMVKAAKREEERYFSQAGSID</sequence>
<reference evidence="2" key="1">
    <citation type="journal article" date="2020" name="Stud. Mycol.">
        <title>101 Dothideomycetes genomes: a test case for predicting lifestyles and emergence of pathogens.</title>
        <authorList>
            <person name="Haridas S."/>
            <person name="Albert R."/>
            <person name="Binder M."/>
            <person name="Bloem J."/>
            <person name="Labutti K."/>
            <person name="Salamov A."/>
            <person name="Andreopoulos B."/>
            <person name="Baker S."/>
            <person name="Barry K."/>
            <person name="Bills G."/>
            <person name="Bluhm B."/>
            <person name="Cannon C."/>
            <person name="Castanera R."/>
            <person name="Culley D."/>
            <person name="Daum C."/>
            <person name="Ezra D."/>
            <person name="Gonzalez J."/>
            <person name="Henrissat B."/>
            <person name="Kuo A."/>
            <person name="Liang C."/>
            <person name="Lipzen A."/>
            <person name="Lutzoni F."/>
            <person name="Magnuson J."/>
            <person name="Mondo S."/>
            <person name="Nolan M."/>
            <person name="Ohm R."/>
            <person name="Pangilinan J."/>
            <person name="Park H.-J."/>
            <person name="Ramirez L."/>
            <person name="Alfaro M."/>
            <person name="Sun H."/>
            <person name="Tritt A."/>
            <person name="Yoshinaga Y."/>
            <person name="Zwiers L.-H."/>
            <person name="Turgeon B."/>
            <person name="Goodwin S."/>
            <person name="Spatafora J."/>
            <person name="Crous P."/>
            <person name="Grigoriev I."/>
        </authorList>
    </citation>
    <scope>NUCLEOTIDE SEQUENCE</scope>
    <source>
        <strain evidence="2">CBS 133067</strain>
    </source>
</reference>
<dbReference type="PANTHER" id="PTHR42024:SF1">
    <property type="entry name" value="AMINO ACID PERMEASE_ SLC12A DOMAIN-CONTAINING PROTEIN"/>
    <property type="match status" value="1"/>
</dbReference>
<feature type="transmembrane region" description="Helical" evidence="1">
    <location>
        <begin position="236"/>
        <end position="258"/>
    </location>
</feature>
<evidence type="ECO:0000256" key="1">
    <source>
        <dbReference type="SAM" id="Phobius"/>
    </source>
</evidence>
<evidence type="ECO:0000313" key="2">
    <source>
        <dbReference type="EMBL" id="KAF2095839.1"/>
    </source>
</evidence>
<feature type="transmembrane region" description="Helical" evidence="1">
    <location>
        <begin position="20"/>
        <end position="41"/>
    </location>
</feature>
<feature type="transmembrane region" description="Helical" evidence="1">
    <location>
        <begin position="209"/>
        <end position="230"/>
    </location>
</feature>
<organism evidence="2 3">
    <name type="scientific">Rhizodiscina lignyota</name>
    <dbReference type="NCBI Taxonomy" id="1504668"/>
    <lineage>
        <taxon>Eukaryota</taxon>
        <taxon>Fungi</taxon>
        <taxon>Dikarya</taxon>
        <taxon>Ascomycota</taxon>
        <taxon>Pezizomycotina</taxon>
        <taxon>Dothideomycetes</taxon>
        <taxon>Pleosporomycetidae</taxon>
        <taxon>Aulographales</taxon>
        <taxon>Rhizodiscinaceae</taxon>
        <taxon>Rhizodiscina</taxon>
    </lineage>
</organism>
<keyword evidence="3" id="KW-1185">Reference proteome</keyword>
<gene>
    <name evidence="2" type="ORF">NA57DRAFT_78616</name>
</gene>
<dbReference type="AlphaFoldDB" id="A0A9P4IBG6"/>
<evidence type="ECO:0000313" key="3">
    <source>
        <dbReference type="Proteomes" id="UP000799772"/>
    </source>
</evidence>
<comment type="caution">
    <text evidence="2">The sequence shown here is derived from an EMBL/GenBank/DDBJ whole genome shotgun (WGS) entry which is preliminary data.</text>
</comment>
<proteinExistence type="predicted"/>
<dbReference type="EMBL" id="ML978130">
    <property type="protein sequence ID" value="KAF2095839.1"/>
    <property type="molecule type" value="Genomic_DNA"/>
</dbReference>